<feature type="region of interest" description="Disordered" evidence="1">
    <location>
        <begin position="43"/>
        <end position="66"/>
    </location>
</feature>
<comment type="caution">
    <text evidence="2">The sequence shown here is derived from an EMBL/GenBank/DDBJ whole genome shotgun (WGS) entry which is preliminary data.</text>
</comment>
<keyword evidence="3" id="KW-1185">Reference proteome</keyword>
<name>A0AAV8WJ66_9CUCU</name>
<evidence type="ECO:0000313" key="2">
    <source>
        <dbReference type="EMBL" id="KAJ8926584.1"/>
    </source>
</evidence>
<accession>A0AAV8WJ66</accession>
<feature type="compositionally biased region" description="Polar residues" evidence="1">
    <location>
        <begin position="43"/>
        <end position="60"/>
    </location>
</feature>
<protein>
    <submittedName>
        <fullName evidence="2">Uncharacterized protein</fullName>
    </submittedName>
</protein>
<evidence type="ECO:0000313" key="3">
    <source>
        <dbReference type="Proteomes" id="UP001162156"/>
    </source>
</evidence>
<dbReference type="AlphaFoldDB" id="A0AAV8WJ66"/>
<dbReference type="Proteomes" id="UP001162156">
    <property type="component" value="Unassembled WGS sequence"/>
</dbReference>
<sequence>MIVFGCIRFTNTRSPMTNLSNTNKLSNSPSCEVIENTNFQAENLNPTTSTAPVDLQNTPKSMKRKQPDHLERTFIEMTGAITRQLNKKIEIDSEDVDEQFCRYITSELKRKDEETKKELKKKILGLFFDFSA</sequence>
<gene>
    <name evidence="2" type="ORF">NQ314_021029</name>
</gene>
<dbReference type="EMBL" id="JANEYF010005840">
    <property type="protein sequence ID" value="KAJ8926584.1"/>
    <property type="molecule type" value="Genomic_DNA"/>
</dbReference>
<evidence type="ECO:0000256" key="1">
    <source>
        <dbReference type="SAM" id="MobiDB-lite"/>
    </source>
</evidence>
<reference evidence="2" key="1">
    <citation type="journal article" date="2023" name="Insect Mol. Biol.">
        <title>Genome sequencing provides insights into the evolution of gene families encoding plant cell wall-degrading enzymes in longhorned beetles.</title>
        <authorList>
            <person name="Shin N.R."/>
            <person name="Okamura Y."/>
            <person name="Kirsch R."/>
            <person name="Pauchet Y."/>
        </authorList>
    </citation>
    <scope>NUCLEOTIDE SEQUENCE</scope>
    <source>
        <strain evidence="2">RBIC_L_NR</strain>
    </source>
</reference>
<proteinExistence type="predicted"/>
<organism evidence="2 3">
    <name type="scientific">Rhamnusium bicolor</name>
    <dbReference type="NCBI Taxonomy" id="1586634"/>
    <lineage>
        <taxon>Eukaryota</taxon>
        <taxon>Metazoa</taxon>
        <taxon>Ecdysozoa</taxon>
        <taxon>Arthropoda</taxon>
        <taxon>Hexapoda</taxon>
        <taxon>Insecta</taxon>
        <taxon>Pterygota</taxon>
        <taxon>Neoptera</taxon>
        <taxon>Endopterygota</taxon>
        <taxon>Coleoptera</taxon>
        <taxon>Polyphaga</taxon>
        <taxon>Cucujiformia</taxon>
        <taxon>Chrysomeloidea</taxon>
        <taxon>Cerambycidae</taxon>
        <taxon>Lepturinae</taxon>
        <taxon>Rhagiini</taxon>
        <taxon>Rhamnusium</taxon>
    </lineage>
</organism>